<protein>
    <submittedName>
        <fullName evidence="6">Helix-turn-helix domain-containing protein</fullName>
    </submittedName>
</protein>
<dbReference type="GO" id="GO:0003677">
    <property type="term" value="F:DNA binding"/>
    <property type="evidence" value="ECO:0007669"/>
    <property type="project" value="UniProtKB-KW"/>
</dbReference>
<feature type="domain" description="HTH iclR-type" evidence="4">
    <location>
        <begin position="10"/>
        <end position="72"/>
    </location>
</feature>
<dbReference type="InterPro" id="IPR050707">
    <property type="entry name" value="HTH_MetabolicPath_Reg"/>
</dbReference>
<dbReference type="SUPFAM" id="SSF55781">
    <property type="entry name" value="GAF domain-like"/>
    <property type="match status" value="1"/>
</dbReference>
<evidence type="ECO:0000259" key="5">
    <source>
        <dbReference type="PROSITE" id="PS51078"/>
    </source>
</evidence>
<reference evidence="6" key="1">
    <citation type="submission" date="2022-09" db="EMBL/GenBank/DDBJ databases">
        <title>The genome sequence of Rhodococcus aetherivorans N1.</title>
        <authorList>
            <person name="Jiang W."/>
        </authorList>
    </citation>
    <scope>NUCLEOTIDE SEQUENCE</scope>
    <source>
        <strain evidence="6">N1</strain>
    </source>
</reference>
<name>A0AA46NZ38_9NOCA</name>
<dbReference type="SUPFAM" id="SSF46785">
    <property type="entry name" value="Winged helix' DNA-binding domain"/>
    <property type="match status" value="1"/>
</dbReference>
<proteinExistence type="predicted"/>
<dbReference type="InterPro" id="IPR036388">
    <property type="entry name" value="WH-like_DNA-bd_sf"/>
</dbReference>
<keyword evidence="1" id="KW-0805">Transcription regulation</keyword>
<dbReference type="PROSITE" id="PS51077">
    <property type="entry name" value="HTH_ICLR"/>
    <property type="match status" value="1"/>
</dbReference>
<dbReference type="GO" id="GO:0003700">
    <property type="term" value="F:DNA-binding transcription factor activity"/>
    <property type="evidence" value="ECO:0007669"/>
    <property type="project" value="TreeGrafter"/>
</dbReference>
<dbReference type="Proteomes" id="UP001163947">
    <property type="component" value="Chromosome"/>
</dbReference>
<evidence type="ECO:0000256" key="1">
    <source>
        <dbReference type="ARBA" id="ARBA00023015"/>
    </source>
</evidence>
<evidence type="ECO:0000313" key="7">
    <source>
        <dbReference type="Proteomes" id="UP001163947"/>
    </source>
</evidence>
<gene>
    <name evidence="6" type="ORF">OCS65_19145</name>
</gene>
<dbReference type="RefSeq" id="WP_231771723.1">
    <property type="nucleotide sequence ID" value="NZ_CP088969.1"/>
</dbReference>
<dbReference type="GeneID" id="83622581"/>
<dbReference type="PROSITE" id="PS51078">
    <property type="entry name" value="ICLR_ED"/>
    <property type="match status" value="1"/>
</dbReference>
<dbReference type="Pfam" id="PF01614">
    <property type="entry name" value="IclR_C"/>
    <property type="match status" value="1"/>
</dbReference>
<feature type="domain" description="IclR-ED" evidence="5">
    <location>
        <begin position="61"/>
        <end position="247"/>
    </location>
</feature>
<dbReference type="SMART" id="SM00346">
    <property type="entry name" value="HTH_ICLR"/>
    <property type="match status" value="1"/>
</dbReference>
<dbReference type="Pfam" id="PF09339">
    <property type="entry name" value="HTH_IclR"/>
    <property type="match status" value="1"/>
</dbReference>
<sequence length="247" mass="26912">MAREVTGREPTAVQRALALLEAVAQLGSGATAKDLARLTRIPPATAYRLLNLLVADGYLVRVHDLSGFALGRRTQELAAAPHAETWPVAEVLEDLRAQVRHGVYLASYEQDRIRLVDRDPDHELLGESSLTRHLHASAIGKLLLADRPHLVPGTTLPKVGPRTIVELDRLAIELSRIRSLDVSVEQDELRQGRTAVAVPVRDDGTAIVGCLAAIGGTGRIRTDDRDLIDLLHEFAGRLRLPGAARRT</sequence>
<dbReference type="Gene3D" id="1.10.10.10">
    <property type="entry name" value="Winged helix-like DNA-binding domain superfamily/Winged helix DNA-binding domain"/>
    <property type="match status" value="1"/>
</dbReference>
<evidence type="ECO:0000313" key="6">
    <source>
        <dbReference type="EMBL" id="UYF92578.1"/>
    </source>
</evidence>
<dbReference type="InterPro" id="IPR005471">
    <property type="entry name" value="Tscrpt_reg_IclR_N"/>
</dbReference>
<dbReference type="InterPro" id="IPR014757">
    <property type="entry name" value="Tscrpt_reg_IclR_C"/>
</dbReference>
<keyword evidence="2" id="KW-0238">DNA-binding</keyword>
<dbReference type="InterPro" id="IPR036390">
    <property type="entry name" value="WH_DNA-bd_sf"/>
</dbReference>
<dbReference type="Gene3D" id="3.30.450.40">
    <property type="match status" value="1"/>
</dbReference>
<dbReference type="PANTHER" id="PTHR30136:SF24">
    <property type="entry name" value="HTH-TYPE TRANSCRIPTIONAL REPRESSOR ALLR"/>
    <property type="match status" value="1"/>
</dbReference>
<evidence type="ECO:0000256" key="3">
    <source>
        <dbReference type="ARBA" id="ARBA00023163"/>
    </source>
</evidence>
<dbReference type="PANTHER" id="PTHR30136">
    <property type="entry name" value="HELIX-TURN-HELIX TRANSCRIPTIONAL REGULATOR, ICLR FAMILY"/>
    <property type="match status" value="1"/>
</dbReference>
<evidence type="ECO:0000256" key="2">
    <source>
        <dbReference type="ARBA" id="ARBA00023125"/>
    </source>
</evidence>
<organism evidence="6 7">
    <name type="scientific">Rhodococcus aetherivorans</name>
    <dbReference type="NCBI Taxonomy" id="191292"/>
    <lineage>
        <taxon>Bacteria</taxon>
        <taxon>Bacillati</taxon>
        <taxon>Actinomycetota</taxon>
        <taxon>Actinomycetes</taxon>
        <taxon>Mycobacteriales</taxon>
        <taxon>Nocardiaceae</taxon>
        <taxon>Rhodococcus</taxon>
    </lineage>
</organism>
<dbReference type="GO" id="GO:0045892">
    <property type="term" value="P:negative regulation of DNA-templated transcription"/>
    <property type="evidence" value="ECO:0007669"/>
    <property type="project" value="TreeGrafter"/>
</dbReference>
<dbReference type="AlphaFoldDB" id="A0AA46NZ38"/>
<keyword evidence="3" id="KW-0804">Transcription</keyword>
<evidence type="ECO:0000259" key="4">
    <source>
        <dbReference type="PROSITE" id="PS51077"/>
    </source>
</evidence>
<dbReference type="InterPro" id="IPR029016">
    <property type="entry name" value="GAF-like_dom_sf"/>
</dbReference>
<accession>A0AA46NZ38</accession>
<dbReference type="EMBL" id="CP106982">
    <property type="protein sequence ID" value="UYF92578.1"/>
    <property type="molecule type" value="Genomic_DNA"/>
</dbReference>